<feature type="chain" id="PRO_5038219868" description="C4-dicarboxylate ABC transporter" evidence="4">
    <location>
        <begin position="23"/>
        <end position="353"/>
    </location>
</feature>
<evidence type="ECO:0000256" key="2">
    <source>
        <dbReference type="ARBA" id="ARBA00022448"/>
    </source>
</evidence>
<sequence length="353" mass="40135">MKKQFRSLLYSFLFVFGAILTACGTSVGTETNISSEVQESDNPKSEVYKWSLGINTTEGSVRDITAKKFKEVVEEKTDGRLQIDIHLGESLGTEQEMVNMVQVGALELQLAGGLFANIVPEYNTLSLPFIVDDYDEAYAVLDGPVGDRWKELASERGFKVLAHTELGFAQITTNNKPIYHPDDLKGLRMRSPNEAIWIESFRELGSAVSTMPFTEVYMALSQGVVDGQFNPPSAIYETNFHEVQDYLALTNHFYWHVNFIMNDDLWNSLDEELQEIIQEAAYEARDLSRAHIQKKDAEMLEILKDEFIEITEPDIQAFRDVLEPKIDSISKTIPAEAVEETYKFLEEYRQAKN</sequence>
<gene>
    <name evidence="6" type="ORF">BKP45_10765</name>
    <name evidence="5" type="ORF">BKP45_16480</name>
</gene>
<proteinExistence type="inferred from homology"/>
<keyword evidence="2" id="KW-0813">Transport</keyword>
<dbReference type="PROSITE" id="PS51257">
    <property type="entry name" value="PROKAR_LIPOPROTEIN"/>
    <property type="match status" value="1"/>
</dbReference>
<comment type="caution">
    <text evidence="6">The sequence shown here is derived from an EMBL/GenBank/DDBJ whole genome shotgun (WGS) entry which is preliminary data.</text>
</comment>
<dbReference type="NCBIfam" id="NF037995">
    <property type="entry name" value="TRAP_S1"/>
    <property type="match status" value="1"/>
</dbReference>
<dbReference type="GO" id="GO:0030288">
    <property type="term" value="C:outer membrane-bounded periplasmic space"/>
    <property type="evidence" value="ECO:0007669"/>
    <property type="project" value="InterPro"/>
</dbReference>
<accession>A0A1S2M4K5</accession>
<dbReference type="PIRSF" id="PIRSF006470">
    <property type="entry name" value="DctB"/>
    <property type="match status" value="1"/>
</dbReference>
<evidence type="ECO:0000313" key="7">
    <source>
        <dbReference type="Proteomes" id="UP000180057"/>
    </source>
</evidence>
<reference evidence="6 7" key="1">
    <citation type="submission" date="2016-10" db="EMBL/GenBank/DDBJ databases">
        <title>Draft genome sequences of four alkaliphilic bacteria belonging to the Anaerobacillus genus.</title>
        <authorList>
            <person name="Bassil N.M."/>
            <person name="Lloyd J.R."/>
        </authorList>
    </citation>
    <scope>NUCLEOTIDE SEQUENCE [LARGE SCALE GENOMIC DNA]</scope>
    <source>
        <strain evidence="6 7">DSM 22531</strain>
    </source>
</reference>
<dbReference type="STRING" id="472963.BKP45_10765"/>
<keyword evidence="3 4" id="KW-0732">Signal</keyword>
<dbReference type="EMBL" id="MLQS01000030">
    <property type="protein sequence ID" value="OIJ18075.1"/>
    <property type="molecule type" value="Genomic_DNA"/>
</dbReference>
<dbReference type="AlphaFoldDB" id="A0A1S2M4K5"/>
<dbReference type="RefSeq" id="WP_071389693.1">
    <property type="nucleotide sequence ID" value="NZ_MLQS01000017.1"/>
</dbReference>
<dbReference type="Proteomes" id="UP000180057">
    <property type="component" value="Unassembled WGS sequence"/>
</dbReference>
<protein>
    <recommendedName>
        <fullName evidence="8">C4-dicarboxylate ABC transporter</fullName>
    </recommendedName>
</protein>
<feature type="signal peptide" evidence="4">
    <location>
        <begin position="1"/>
        <end position="22"/>
    </location>
</feature>
<evidence type="ECO:0000256" key="3">
    <source>
        <dbReference type="ARBA" id="ARBA00022729"/>
    </source>
</evidence>
<dbReference type="CDD" id="cd13603">
    <property type="entry name" value="PBP2_TRAP_Siap_TeaA_like"/>
    <property type="match status" value="1"/>
</dbReference>
<dbReference type="OrthoDB" id="9776801at2"/>
<dbReference type="PANTHER" id="PTHR33376">
    <property type="match status" value="1"/>
</dbReference>
<evidence type="ECO:0000256" key="4">
    <source>
        <dbReference type="SAM" id="SignalP"/>
    </source>
</evidence>
<comment type="similarity">
    <text evidence="1">Belongs to the bacterial solute-binding protein 7 family.</text>
</comment>
<dbReference type="EMBL" id="MLQS01000017">
    <property type="protein sequence ID" value="OIJ19554.1"/>
    <property type="molecule type" value="Genomic_DNA"/>
</dbReference>
<dbReference type="InterPro" id="IPR018389">
    <property type="entry name" value="DctP_fam"/>
</dbReference>
<evidence type="ECO:0000256" key="1">
    <source>
        <dbReference type="ARBA" id="ARBA00009023"/>
    </source>
</evidence>
<dbReference type="Pfam" id="PF03480">
    <property type="entry name" value="DctP"/>
    <property type="match status" value="1"/>
</dbReference>
<evidence type="ECO:0008006" key="8">
    <source>
        <dbReference type="Google" id="ProtNLM"/>
    </source>
</evidence>
<keyword evidence="7" id="KW-1185">Reference proteome</keyword>
<dbReference type="InterPro" id="IPR038404">
    <property type="entry name" value="TRAP_DctP_sf"/>
</dbReference>
<evidence type="ECO:0000313" key="5">
    <source>
        <dbReference type="EMBL" id="OIJ18075.1"/>
    </source>
</evidence>
<name>A0A1S2M4K5_9BACI</name>
<dbReference type="InterPro" id="IPR004682">
    <property type="entry name" value="TRAP_DctP"/>
</dbReference>
<dbReference type="NCBIfam" id="TIGR00787">
    <property type="entry name" value="dctP"/>
    <property type="match status" value="1"/>
</dbReference>
<organism evidence="6 7">
    <name type="scientific">Anaerobacillus alkalidiazotrophicus</name>
    <dbReference type="NCBI Taxonomy" id="472963"/>
    <lineage>
        <taxon>Bacteria</taxon>
        <taxon>Bacillati</taxon>
        <taxon>Bacillota</taxon>
        <taxon>Bacilli</taxon>
        <taxon>Bacillales</taxon>
        <taxon>Bacillaceae</taxon>
        <taxon>Anaerobacillus</taxon>
    </lineage>
</organism>
<dbReference type="PANTHER" id="PTHR33376:SF7">
    <property type="entry name" value="C4-DICARBOXYLATE-BINDING PROTEIN DCTB"/>
    <property type="match status" value="1"/>
</dbReference>
<dbReference type="Gene3D" id="3.40.190.170">
    <property type="entry name" value="Bacterial extracellular solute-binding protein, family 7"/>
    <property type="match status" value="1"/>
</dbReference>
<evidence type="ECO:0000313" key="6">
    <source>
        <dbReference type="EMBL" id="OIJ19554.1"/>
    </source>
</evidence>
<dbReference type="GO" id="GO:0055085">
    <property type="term" value="P:transmembrane transport"/>
    <property type="evidence" value="ECO:0007669"/>
    <property type="project" value="InterPro"/>
</dbReference>